<evidence type="ECO:0000259" key="2">
    <source>
        <dbReference type="Pfam" id="PF02481"/>
    </source>
</evidence>
<gene>
    <name evidence="4" type="ORF">Acaty_c0012</name>
</gene>
<dbReference type="InterPro" id="IPR010994">
    <property type="entry name" value="RuvA_2-like"/>
</dbReference>
<dbReference type="Gene3D" id="1.10.10.10">
    <property type="entry name" value="Winged helix-like DNA-binding domain superfamily/Winged helix DNA-binding domain"/>
    <property type="match status" value="1"/>
</dbReference>
<dbReference type="EMBL" id="CP005986">
    <property type="protein sequence ID" value="AIA53904.1"/>
    <property type="molecule type" value="Genomic_DNA"/>
</dbReference>
<feature type="domain" description="DprA winged helix" evidence="3">
    <location>
        <begin position="297"/>
        <end position="355"/>
    </location>
</feature>
<dbReference type="SUPFAM" id="SSF47781">
    <property type="entry name" value="RuvA domain 2-like"/>
    <property type="match status" value="1"/>
</dbReference>
<dbReference type="InterPro" id="IPR041614">
    <property type="entry name" value="DprA_WH"/>
</dbReference>
<dbReference type="Pfam" id="PF17782">
    <property type="entry name" value="WHD_DprA"/>
    <property type="match status" value="1"/>
</dbReference>
<organism evidence="4 5">
    <name type="scientific">Acidithiobacillus caldus (strain ATCC 51756 / DSM 8584 / KU)</name>
    <dbReference type="NCBI Taxonomy" id="637389"/>
    <lineage>
        <taxon>Bacteria</taxon>
        <taxon>Pseudomonadati</taxon>
        <taxon>Pseudomonadota</taxon>
        <taxon>Acidithiobacillia</taxon>
        <taxon>Acidithiobacillales</taxon>
        <taxon>Acidithiobacillaceae</taxon>
        <taxon>Acidithiobacillus</taxon>
    </lineage>
</organism>
<evidence type="ECO:0000259" key="3">
    <source>
        <dbReference type="Pfam" id="PF17782"/>
    </source>
</evidence>
<comment type="similarity">
    <text evidence="1">Belongs to the DprA/Smf family.</text>
</comment>
<name>A0A059ZLG2_ACICK</name>
<dbReference type="HOGENOM" id="CLU_029601_1_1_6"/>
<accession>A0A059ZLG2</accession>
<proteinExistence type="inferred from homology"/>
<dbReference type="eggNOG" id="COG0758">
    <property type="taxonomic scope" value="Bacteria"/>
</dbReference>
<feature type="domain" description="Smf/DprA SLOG" evidence="2">
    <location>
        <begin position="78"/>
        <end position="283"/>
    </location>
</feature>
<dbReference type="InterPro" id="IPR057666">
    <property type="entry name" value="DrpA_SLOG"/>
</dbReference>
<dbReference type="PROSITE" id="PS51257">
    <property type="entry name" value="PROKAR_LIPOPROTEIN"/>
    <property type="match status" value="1"/>
</dbReference>
<dbReference type="GO" id="GO:0009294">
    <property type="term" value="P:DNA-mediated transformation"/>
    <property type="evidence" value="ECO:0007669"/>
    <property type="project" value="InterPro"/>
</dbReference>
<dbReference type="InterPro" id="IPR036388">
    <property type="entry name" value="WH-like_DNA-bd_sf"/>
</dbReference>
<dbReference type="KEGG" id="acz:Acaty_c0012"/>
<dbReference type="PANTHER" id="PTHR43022">
    <property type="entry name" value="PROTEIN SMF"/>
    <property type="match status" value="1"/>
</dbReference>
<dbReference type="PANTHER" id="PTHR43022:SF1">
    <property type="entry name" value="PROTEIN SMF"/>
    <property type="match status" value="1"/>
</dbReference>
<evidence type="ECO:0000313" key="5">
    <source>
        <dbReference type="Proteomes" id="UP000005522"/>
    </source>
</evidence>
<dbReference type="RefSeq" id="WP_004869662.1">
    <property type="nucleotide sequence ID" value="NZ_CP005986.1"/>
</dbReference>
<evidence type="ECO:0000256" key="1">
    <source>
        <dbReference type="ARBA" id="ARBA00006525"/>
    </source>
</evidence>
<dbReference type="Proteomes" id="UP000005522">
    <property type="component" value="Chromosome"/>
</dbReference>
<evidence type="ECO:0000313" key="4">
    <source>
        <dbReference type="EMBL" id="AIA53904.1"/>
    </source>
</evidence>
<dbReference type="Pfam" id="PF02481">
    <property type="entry name" value="DNA_processg_A"/>
    <property type="match status" value="1"/>
</dbReference>
<dbReference type="InterPro" id="IPR003488">
    <property type="entry name" value="DprA"/>
</dbReference>
<dbReference type="SUPFAM" id="SSF102405">
    <property type="entry name" value="MCP/YpsA-like"/>
    <property type="match status" value="1"/>
</dbReference>
<dbReference type="AlphaFoldDB" id="A0A059ZLG2"/>
<reference evidence="4 5" key="1">
    <citation type="journal article" date="2009" name="J. Bacteriol.">
        <title>Draft genome sequence of the extremely acidophilic bacterium Acidithiobacillus caldus ATCC 51756 reveals metabolic versatility in the genus Acidithiobacillus.</title>
        <authorList>
            <person name="Valdes J."/>
            <person name="Quatrini R."/>
            <person name="Hallberg K."/>
            <person name="Dopson M."/>
            <person name="Valenzuela P.D."/>
            <person name="Holmes D.S."/>
        </authorList>
    </citation>
    <scope>NUCLEOTIDE SEQUENCE [LARGE SCALE GENOMIC DNA]</scope>
    <source>
        <strain evidence="5">ATCC 51756 / DSM 8584 / KU</strain>
    </source>
</reference>
<dbReference type="Gene3D" id="3.40.50.450">
    <property type="match status" value="1"/>
</dbReference>
<sequence length="364" mass="38694">MSRELWLALGRIPGLGPVRQRALLQHFGSVAACFGRGTAELAELGLGRAQVAQLQKDPGDLLNADDRRWLAIGDNAICSLEDSDYPALLRILPDAPAYLHLRGRRELLGRAALAIVGTRHPTPSGRANAVAFAESLGRAGLVIVSGLALGIDGAAHEGALETGTVAVLATGPDIVYPREHLELAHRILDAGLLVSEQAPGTGPRSGLFPRRNRLISGLSLGVLVVEAALQSGSLITARLALDQGREVFAIPGSIHSPLARGPHALIRAGAKLVETSNDILEELGPLFHARRELQRDTAAPKAPEDPQERMVWNALHEDTLSLEEISERSGLTLSALSAILLSMEIHGFIAPCPGGRFCRLSGFR</sequence>
<dbReference type="NCBIfam" id="TIGR00732">
    <property type="entry name" value="dprA"/>
    <property type="match status" value="1"/>
</dbReference>
<protein>
    <submittedName>
        <fullName evidence="4">Uncharacterized protein</fullName>
    </submittedName>
</protein>